<reference evidence="1 2" key="1">
    <citation type="journal article" date="2022" name="Hortic Res">
        <title>A haplotype resolved chromosomal level avocado genome allows analysis of novel avocado genes.</title>
        <authorList>
            <person name="Nath O."/>
            <person name="Fletcher S.J."/>
            <person name="Hayward A."/>
            <person name="Shaw L.M."/>
            <person name="Masouleh A.K."/>
            <person name="Furtado A."/>
            <person name="Henry R.J."/>
            <person name="Mitter N."/>
        </authorList>
    </citation>
    <scope>NUCLEOTIDE SEQUENCE [LARGE SCALE GENOMIC DNA]</scope>
    <source>
        <strain evidence="2">cv. Hass</strain>
    </source>
</reference>
<accession>A0ACC2MD95</accession>
<dbReference type="EMBL" id="CM056810">
    <property type="protein sequence ID" value="KAJ8643594.1"/>
    <property type="molecule type" value="Genomic_DNA"/>
</dbReference>
<evidence type="ECO:0000313" key="2">
    <source>
        <dbReference type="Proteomes" id="UP001234297"/>
    </source>
</evidence>
<sequence length="348" mass="39950">MLLEDMACPSADKNDRKSKTPYLEQSDDNYTVCPLQEQESSASGCQNLRSQYLAFKDSFTGEEISRSESQEFYSVIIRAERLHKLASKPQEQLADAVALLQITNTLFSSLKSSHSSEGLQLSDFIFCLIERYGENDEARDCKHISWIDMGLDASFIYRNALRMQTMIGPMDTKPTQRKTVTRRKRVRPPDIYHPEELEDTACKNEKDTHNNVSVMFDTLKKRRCIQLEKLVLNRFSFPRTVENIFTLTFLVKDGRAEIMVNDSGKHLVSPRNAPTAKAVVSKQVTCHQFVLRFDYMDWELMRESVEKGEEAMPQRARADNAGAVQQAVEVRKCSPAMRGRNVDIRSWK</sequence>
<name>A0ACC2MD95_PERAE</name>
<protein>
    <submittedName>
        <fullName evidence="1">Uncharacterized protein</fullName>
    </submittedName>
</protein>
<comment type="caution">
    <text evidence="1">The sequence shown here is derived from an EMBL/GenBank/DDBJ whole genome shotgun (WGS) entry which is preliminary data.</text>
</comment>
<proteinExistence type="predicted"/>
<keyword evidence="2" id="KW-1185">Reference proteome</keyword>
<evidence type="ECO:0000313" key="1">
    <source>
        <dbReference type="EMBL" id="KAJ8643594.1"/>
    </source>
</evidence>
<dbReference type="Proteomes" id="UP001234297">
    <property type="component" value="Chromosome 2"/>
</dbReference>
<organism evidence="1 2">
    <name type="scientific">Persea americana</name>
    <name type="common">Avocado</name>
    <dbReference type="NCBI Taxonomy" id="3435"/>
    <lineage>
        <taxon>Eukaryota</taxon>
        <taxon>Viridiplantae</taxon>
        <taxon>Streptophyta</taxon>
        <taxon>Embryophyta</taxon>
        <taxon>Tracheophyta</taxon>
        <taxon>Spermatophyta</taxon>
        <taxon>Magnoliopsida</taxon>
        <taxon>Magnoliidae</taxon>
        <taxon>Laurales</taxon>
        <taxon>Lauraceae</taxon>
        <taxon>Persea</taxon>
    </lineage>
</organism>
<gene>
    <name evidence="1" type="ORF">MRB53_005342</name>
</gene>